<dbReference type="InterPro" id="IPR007792">
    <property type="entry name" value="T4SS_VirB3/TrbD/AvhB"/>
</dbReference>
<dbReference type="Pfam" id="PF05101">
    <property type="entry name" value="VirB3"/>
    <property type="match status" value="1"/>
</dbReference>
<evidence type="ECO:0008006" key="8">
    <source>
        <dbReference type="Google" id="ProtNLM"/>
    </source>
</evidence>
<evidence type="ECO:0000313" key="6">
    <source>
        <dbReference type="EMBL" id="GGO83791.1"/>
    </source>
</evidence>
<keyword evidence="4 5" id="KW-0472">Membrane</keyword>
<dbReference type="AlphaFoldDB" id="A0A917ZJF6"/>
<sequence>MSTGIDPLFVAATRPAMKWGVTLDGMIVGGGLAAIIMIGTGNPFTLLLYLPYHGAMYLACQRDPRVVRLFYLRAVTKWKSLGLRYWGAATASPLINTRASRRLPT</sequence>
<reference evidence="6 7" key="1">
    <citation type="journal article" date="2014" name="Int. J. Syst. Evol. Microbiol.">
        <title>Complete genome sequence of Corynebacterium casei LMG S-19264T (=DSM 44701T), isolated from a smear-ripened cheese.</title>
        <authorList>
            <consortium name="US DOE Joint Genome Institute (JGI-PGF)"/>
            <person name="Walter F."/>
            <person name="Albersmeier A."/>
            <person name="Kalinowski J."/>
            <person name="Ruckert C."/>
        </authorList>
    </citation>
    <scope>NUCLEOTIDE SEQUENCE [LARGE SCALE GENOMIC DNA]</scope>
    <source>
        <strain evidence="6 7">CGMCC 1.7286</strain>
    </source>
</reference>
<feature type="transmembrane region" description="Helical" evidence="5">
    <location>
        <begin position="27"/>
        <end position="52"/>
    </location>
</feature>
<accession>A0A917ZJF6</accession>
<gene>
    <name evidence="6" type="ORF">GCM10011348_28400</name>
</gene>
<evidence type="ECO:0000256" key="2">
    <source>
        <dbReference type="ARBA" id="ARBA00022692"/>
    </source>
</evidence>
<keyword evidence="3 5" id="KW-1133">Transmembrane helix</keyword>
<dbReference type="EMBL" id="BMLT01000007">
    <property type="protein sequence ID" value="GGO83791.1"/>
    <property type="molecule type" value="Genomic_DNA"/>
</dbReference>
<comment type="subcellular location">
    <subcellularLocation>
        <location evidence="1">Membrane</location>
    </subcellularLocation>
</comment>
<dbReference type="RefSeq" id="WP_188861283.1">
    <property type="nucleotide sequence ID" value="NZ_BMLT01000007.1"/>
</dbReference>
<dbReference type="Proteomes" id="UP000599578">
    <property type="component" value="Unassembled WGS sequence"/>
</dbReference>
<keyword evidence="7" id="KW-1185">Reference proteome</keyword>
<evidence type="ECO:0000256" key="3">
    <source>
        <dbReference type="ARBA" id="ARBA00022989"/>
    </source>
</evidence>
<dbReference type="GO" id="GO:0016020">
    <property type="term" value="C:membrane"/>
    <property type="evidence" value="ECO:0007669"/>
    <property type="project" value="UniProtKB-SubCell"/>
</dbReference>
<evidence type="ECO:0000256" key="5">
    <source>
        <dbReference type="SAM" id="Phobius"/>
    </source>
</evidence>
<protein>
    <recommendedName>
        <fullName evidence="8">Type IV secretion system protein VirB3</fullName>
    </recommendedName>
</protein>
<evidence type="ECO:0000256" key="4">
    <source>
        <dbReference type="ARBA" id="ARBA00023136"/>
    </source>
</evidence>
<organism evidence="6 7">
    <name type="scientific">Marinobacterium nitratireducens</name>
    <dbReference type="NCBI Taxonomy" id="518897"/>
    <lineage>
        <taxon>Bacteria</taxon>
        <taxon>Pseudomonadati</taxon>
        <taxon>Pseudomonadota</taxon>
        <taxon>Gammaproteobacteria</taxon>
        <taxon>Oceanospirillales</taxon>
        <taxon>Oceanospirillaceae</taxon>
        <taxon>Marinobacterium</taxon>
    </lineage>
</organism>
<keyword evidence="2 5" id="KW-0812">Transmembrane</keyword>
<evidence type="ECO:0000256" key="1">
    <source>
        <dbReference type="ARBA" id="ARBA00004370"/>
    </source>
</evidence>
<comment type="caution">
    <text evidence="6">The sequence shown here is derived from an EMBL/GenBank/DDBJ whole genome shotgun (WGS) entry which is preliminary data.</text>
</comment>
<name>A0A917ZJF6_9GAMM</name>
<evidence type="ECO:0000313" key="7">
    <source>
        <dbReference type="Proteomes" id="UP000599578"/>
    </source>
</evidence>
<proteinExistence type="predicted"/>